<evidence type="ECO:0000313" key="7">
    <source>
        <dbReference type="Proteomes" id="UP000199220"/>
    </source>
</evidence>
<keyword evidence="7" id="KW-1185">Reference proteome</keyword>
<keyword evidence="3 6" id="KW-0808">Transferase</keyword>
<dbReference type="GO" id="GO:1901137">
    <property type="term" value="P:carbohydrate derivative biosynthetic process"/>
    <property type="evidence" value="ECO:0007669"/>
    <property type="project" value="UniProtKB-ARBA"/>
</dbReference>
<dbReference type="Pfam" id="PF13439">
    <property type="entry name" value="Glyco_transf_4"/>
    <property type="match status" value="1"/>
</dbReference>
<dbReference type="InterPro" id="IPR001296">
    <property type="entry name" value="Glyco_trans_1"/>
</dbReference>
<dbReference type="PANTHER" id="PTHR45947:SF3">
    <property type="entry name" value="SULFOQUINOVOSYL TRANSFERASE SQD2"/>
    <property type="match status" value="1"/>
</dbReference>
<dbReference type="InterPro" id="IPR028098">
    <property type="entry name" value="Glyco_trans_4-like_N"/>
</dbReference>
<feature type="domain" description="Glycosyltransferase subfamily 4-like N-terminal" evidence="5">
    <location>
        <begin position="14"/>
        <end position="183"/>
    </location>
</feature>
<dbReference type="OrthoDB" id="9802525at2"/>
<dbReference type="CDD" id="cd03801">
    <property type="entry name" value="GT4_PimA-like"/>
    <property type="match status" value="1"/>
</dbReference>
<evidence type="ECO:0000259" key="5">
    <source>
        <dbReference type="Pfam" id="PF13439"/>
    </source>
</evidence>
<dbReference type="SUPFAM" id="SSF53756">
    <property type="entry name" value="UDP-Glycosyltransferase/glycogen phosphorylase"/>
    <property type="match status" value="1"/>
</dbReference>
<name>A0A1H5CGE5_9MICO</name>
<dbReference type="RefSeq" id="WP_089771424.1">
    <property type="nucleotide sequence ID" value="NZ_FNTX01000001.1"/>
</dbReference>
<evidence type="ECO:0000256" key="2">
    <source>
        <dbReference type="ARBA" id="ARBA00022676"/>
    </source>
</evidence>
<dbReference type="AlphaFoldDB" id="A0A1H5CGE5"/>
<dbReference type="Proteomes" id="UP000199220">
    <property type="component" value="Unassembled WGS sequence"/>
</dbReference>
<dbReference type="Gene3D" id="3.40.50.2000">
    <property type="entry name" value="Glycogen Phosphorylase B"/>
    <property type="match status" value="2"/>
</dbReference>
<evidence type="ECO:0000256" key="1">
    <source>
        <dbReference type="ARBA" id="ARBA00021292"/>
    </source>
</evidence>
<dbReference type="GO" id="GO:0016758">
    <property type="term" value="F:hexosyltransferase activity"/>
    <property type="evidence" value="ECO:0007669"/>
    <property type="project" value="TreeGrafter"/>
</dbReference>
<dbReference type="InterPro" id="IPR050194">
    <property type="entry name" value="Glycosyltransferase_grp1"/>
</dbReference>
<evidence type="ECO:0000313" key="6">
    <source>
        <dbReference type="EMBL" id="SED65410.1"/>
    </source>
</evidence>
<accession>A0A1H5CGE5</accession>
<gene>
    <name evidence="6" type="ORF">SAMN04488554_0356</name>
</gene>
<protein>
    <recommendedName>
        <fullName evidence="1">D-inositol 3-phosphate glycosyltransferase</fullName>
    </recommendedName>
</protein>
<dbReference type="STRING" id="648782.SAMN04488554_0356"/>
<dbReference type="Pfam" id="PF00534">
    <property type="entry name" value="Glycos_transf_1"/>
    <property type="match status" value="1"/>
</dbReference>
<sequence length="400" mass="41480">MRIVHVSDCYAPRVGGIESQVADLAAHQVSQGHAVHVLTATAAETGTTTLGRYRETITEPSGVRVHRIASPVSLGLPVHPRGQALIRRALALLEPDVVHVHAGVVSPFAHDGARAARAAGLPLAITWHCMLDGVEPALALGARATGWRSARFAPSAVSGVAAERVAEALGRTDVSVMPNGLDLTPWRAVATGGDRTPSGVSARRGGGGPLRVVATQRLAPRKRAVPLVRTVAQAHERLGRDTAGRPRILLTIAGGGPAEHAVRAEVAAGDLDDVVTVLGRVPRQTLPTLYRAQDVFVAPALLEAFGVAALEARAAGLAVVGQAGTGVSEFVQHEREGLLVDGDEAATDALVRLAEDGELLAGIRAHNAAVPPSMSWAEVIGRANRVYARAREAVGLPGSV</sequence>
<reference evidence="7" key="1">
    <citation type="submission" date="2016-10" db="EMBL/GenBank/DDBJ databases">
        <authorList>
            <person name="Varghese N."/>
            <person name="Submissions S."/>
        </authorList>
    </citation>
    <scope>NUCLEOTIDE SEQUENCE [LARGE SCALE GENOMIC DNA]</scope>
    <source>
        <strain evidence="7">DSM 21368</strain>
    </source>
</reference>
<dbReference type="PANTHER" id="PTHR45947">
    <property type="entry name" value="SULFOQUINOVOSYL TRANSFERASE SQD2"/>
    <property type="match status" value="1"/>
</dbReference>
<organism evidence="6 7">
    <name type="scientific">Ruania alba</name>
    <dbReference type="NCBI Taxonomy" id="648782"/>
    <lineage>
        <taxon>Bacteria</taxon>
        <taxon>Bacillati</taxon>
        <taxon>Actinomycetota</taxon>
        <taxon>Actinomycetes</taxon>
        <taxon>Micrococcales</taxon>
        <taxon>Ruaniaceae</taxon>
        <taxon>Ruania</taxon>
    </lineage>
</organism>
<evidence type="ECO:0000259" key="4">
    <source>
        <dbReference type="Pfam" id="PF00534"/>
    </source>
</evidence>
<keyword evidence="2" id="KW-0328">Glycosyltransferase</keyword>
<dbReference type="EMBL" id="FNTX01000001">
    <property type="protein sequence ID" value="SED65410.1"/>
    <property type="molecule type" value="Genomic_DNA"/>
</dbReference>
<proteinExistence type="predicted"/>
<feature type="domain" description="Glycosyl transferase family 1" evidence="4">
    <location>
        <begin position="212"/>
        <end position="360"/>
    </location>
</feature>
<evidence type="ECO:0000256" key="3">
    <source>
        <dbReference type="ARBA" id="ARBA00022679"/>
    </source>
</evidence>